<comment type="caution">
    <text evidence="6">The sequence shown here is derived from an EMBL/GenBank/DDBJ whole genome shotgun (WGS) entry which is preliminary data.</text>
</comment>
<keyword evidence="7" id="KW-1185">Reference proteome</keyword>
<dbReference type="EMBL" id="JADBGQ010000006">
    <property type="protein sequence ID" value="KAG5393057.1"/>
    <property type="molecule type" value="Genomic_DNA"/>
</dbReference>
<feature type="region of interest" description="Disordered" evidence="5">
    <location>
        <begin position="72"/>
        <end position="100"/>
    </location>
</feature>
<reference evidence="6 7" key="1">
    <citation type="submission" date="2021-03" db="EMBL/GenBank/DDBJ databases">
        <authorList>
            <person name="King G.J."/>
            <person name="Bancroft I."/>
            <person name="Baten A."/>
            <person name="Bloomfield J."/>
            <person name="Borpatragohain P."/>
            <person name="He Z."/>
            <person name="Irish N."/>
            <person name="Irwin J."/>
            <person name="Liu K."/>
            <person name="Mauleon R.P."/>
            <person name="Moore J."/>
            <person name="Morris R."/>
            <person name="Ostergaard L."/>
            <person name="Wang B."/>
            <person name="Wells R."/>
        </authorList>
    </citation>
    <scope>NUCLEOTIDE SEQUENCE [LARGE SCALE GENOMIC DNA]</scope>
    <source>
        <strain evidence="6">R-o-18</strain>
        <tissue evidence="6">Leaf</tissue>
    </source>
</reference>
<dbReference type="PRINTS" id="PR00385">
    <property type="entry name" value="P450"/>
</dbReference>
<accession>A0ABQ7M388</accession>
<evidence type="ECO:0000256" key="3">
    <source>
        <dbReference type="ARBA" id="ARBA00023004"/>
    </source>
</evidence>
<dbReference type="InterPro" id="IPR017972">
    <property type="entry name" value="Cyt_P450_CS"/>
</dbReference>
<dbReference type="InterPro" id="IPR001128">
    <property type="entry name" value="Cyt_P450"/>
</dbReference>
<evidence type="ECO:0000313" key="6">
    <source>
        <dbReference type="EMBL" id="KAG5393057.1"/>
    </source>
</evidence>
<organism evidence="6 7">
    <name type="scientific">Brassica rapa subsp. trilocularis</name>
    <dbReference type="NCBI Taxonomy" id="1813537"/>
    <lineage>
        <taxon>Eukaryota</taxon>
        <taxon>Viridiplantae</taxon>
        <taxon>Streptophyta</taxon>
        <taxon>Embryophyta</taxon>
        <taxon>Tracheophyta</taxon>
        <taxon>Spermatophyta</taxon>
        <taxon>Magnoliopsida</taxon>
        <taxon>eudicotyledons</taxon>
        <taxon>Gunneridae</taxon>
        <taxon>Pentapetalae</taxon>
        <taxon>rosids</taxon>
        <taxon>malvids</taxon>
        <taxon>Brassicales</taxon>
        <taxon>Brassicaceae</taxon>
        <taxon>Brassiceae</taxon>
        <taxon>Brassica</taxon>
    </lineage>
</organism>
<keyword evidence="4" id="KW-0349">Heme</keyword>
<evidence type="ECO:0000313" key="7">
    <source>
        <dbReference type="Proteomes" id="UP000823674"/>
    </source>
</evidence>
<comment type="similarity">
    <text evidence="1 4">Belongs to the cytochrome P450 family.</text>
</comment>
<evidence type="ECO:0000256" key="1">
    <source>
        <dbReference type="ARBA" id="ARBA00010617"/>
    </source>
</evidence>
<dbReference type="PROSITE" id="PS00086">
    <property type="entry name" value="CYTOCHROME_P450"/>
    <property type="match status" value="1"/>
</dbReference>
<keyword evidence="2 4" id="KW-0479">Metal-binding</keyword>
<dbReference type="SUPFAM" id="SSF48264">
    <property type="entry name" value="Cytochrome P450"/>
    <property type="match status" value="1"/>
</dbReference>
<evidence type="ECO:0000256" key="5">
    <source>
        <dbReference type="SAM" id="MobiDB-lite"/>
    </source>
</evidence>
<evidence type="ECO:0000256" key="2">
    <source>
        <dbReference type="ARBA" id="ARBA00022723"/>
    </source>
</evidence>
<dbReference type="CDD" id="cd11072">
    <property type="entry name" value="CYP71-like"/>
    <property type="match status" value="1"/>
</dbReference>
<dbReference type="PRINTS" id="PR00463">
    <property type="entry name" value="EP450I"/>
</dbReference>
<proteinExistence type="inferred from homology"/>
<evidence type="ECO:0008006" key="8">
    <source>
        <dbReference type="Google" id="ProtNLM"/>
    </source>
</evidence>
<keyword evidence="3 4" id="KW-0408">Iron</keyword>
<dbReference type="PANTHER" id="PTHR47955:SF15">
    <property type="entry name" value="CYTOCHROME P450 71A2-LIKE"/>
    <property type="match status" value="1"/>
</dbReference>
<gene>
    <name evidence="6" type="primary">A06p021720.1_BraROA</name>
    <name evidence="6" type="ORF">IGI04_023020</name>
</gene>
<dbReference type="Proteomes" id="UP000823674">
    <property type="component" value="Chromosome A06"/>
</dbReference>
<dbReference type="InterPro" id="IPR002401">
    <property type="entry name" value="Cyt_P450_E_grp-I"/>
</dbReference>
<dbReference type="PANTHER" id="PTHR47955">
    <property type="entry name" value="CYTOCHROME P450 FAMILY 71 PROTEIN"/>
    <property type="match status" value="1"/>
</dbReference>
<keyword evidence="4" id="KW-0560">Oxidoreductase</keyword>
<dbReference type="Pfam" id="PF00067">
    <property type="entry name" value="p450"/>
    <property type="match status" value="1"/>
</dbReference>
<protein>
    <recommendedName>
        <fullName evidence="8">Cytochrome P450</fullName>
    </recommendedName>
</protein>
<name>A0ABQ7M388_BRACM</name>
<dbReference type="InterPro" id="IPR036396">
    <property type="entry name" value="Cyt_P450_sf"/>
</dbReference>
<dbReference type="Gene3D" id="1.10.630.10">
    <property type="entry name" value="Cytochrome P450"/>
    <property type="match status" value="1"/>
</dbReference>
<sequence length="512" mass="58264">MVFTTHYDVCFTNYVSDYFRADILHLQNFACVFTSTVITKKNILRIKSRDANDDRVTSLMLNNLHYHSLLPKTNGTKEKQHTPITTKTSFYRKPSSAGPLPSQITMLSQPTLRSSHAPSLWPCPRSRSFFRGRGPRCLESCPQSKIFEKLMYNGRDVAVAPYGEYWRQMKSVCVLHLLSNKMARSFRDVREEEVSLMMEKIRTSSSLWVNLSELLSSLTNDVICRVALGRKYGAGTDFKELIDRFTKLLGVSSVGSYVPWLVWIDWICGLDGQLEKTRNYFDEFLERVVQHHVDGNGDRNDFVDVLLAIQREKNVGFEIDRTNIKAIILNIFVGGTDTSYTLMEWAMTEILLHPECLNILQEEYLKAVIKETLRLQPPLPLLVPHKSTQEVILRDYGIPAGTQVTINAWAIGREAATWGPDAENFRPERHLDSSVDFRGHDFELIPFGAGRRICLAISFAAVLNDLVLANLVHQLNWRLPAESNEVKTNVAESIGTVIHRMFPLYAIASSTT</sequence>
<keyword evidence="4" id="KW-0503">Monooxygenase</keyword>
<evidence type="ECO:0000256" key="4">
    <source>
        <dbReference type="RuleBase" id="RU000461"/>
    </source>
</evidence>